<feature type="coiled-coil region" evidence="1">
    <location>
        <begin position="1"/>
        <end position="127"/>
    </location>
</feature>
<evidence type="ECO:0008006" key="4">
    <source>
        <dbReference type="Google" id="ProtNLM"/>
    </source>
</evidence>
<reference evidence="2" key="2">
    <citation type="submission" date="2025-09" db="UniProtKB">
        <authorList>
            <consortium name="Ensembl"/>
        </authorList>
    </citation>
    <scope>IDENTIFICATION</scope>
</reference>
<evidence type="ECO:0000313" key="3">
    <source>
        <dbReference type="Proteomes" id="UP000694386"/>
    </source>
</evidence>
<name>A0A8C2QD56_CRIGR</name>
<evidence type="ECO:0000313" key="2">
    <source>
        <dbReference type="Ensembl" id="ENSCGRP00001003511.1"/>
    </source>
</evidence>
<dbReference type="Proteomes" id="UP000694386">
    <property type="component" value="Unplaced"/>
</dbReference>
<accession>A0A8C2QD56</accession>
<dbReference type="PANTHER" id="PTHR15715">
    <property type="entry name" value="CENTROSOMAL PROTEIN OF 170 KDA"/>
    <property type="match status" value="1"/>
</dbReference>
<dbReference type="AlphaFoldDB" id="A0A8C2QD56"/>
<proteinExistence type="predicted"/>
<reference evidence="2" key="1">
    <citation type="submission" date="2025-08" db="UniProtKB">
        <authorList>
            <consortium name="Ensembl"/>
        </authorList>
    </citation>
    <scope>IDENTIFICATION</scope>
</reference>
<sequence length="182" mass="21154">MKKVLLEMEDQRSNYEQKAKETLQKVLEEKMDAEQQLRSVQLSLALAERKCEEWRSQYEALKEDWRTLGDQHRELESQLHVLQCKLQRADSRDSQMNQALRLLESEHQELQAKIEHLQGDREQQSSDTRDLQAAVWPMAPGADGGDRYSTGGVPGKHRQPGDMNNFWHLSVCLCKIQKQTIP</sequence>
<keyword evidence="1" id="KW-0175">Coiled coil</keyword>
<organism evidence="2 3">
    <name type="scientific">Cricetulus griseus</name>
    <name type="common">Chinese hamster</name>
    <name type="synonym">Cricetulus barabensis griseus</name>
    <dbReference type="NCBI Taxonomy" id="10029"/>
    <lineage>
        <taxon>Eukaryota</taxon>
        <taxon>Metazoa</taxon>
        <taxon>Chordata</taxon>
        <taxon>Craniata</taxon>
        <taxon>Vertebrata</taxon>
        <taxon>Euteleostomi</taxon>
        <taxon>Mammalia</taxon>
        <taxon>Eutheria</taxon>
        <taxon>Euarchontoglires</taxon>
        <taxon>Glires</taxon>
        <taxon>Rodentia</taxon>
        <taxon>Myomorpha</taxon>
        <taxon>Muroidea</taxon>
        <taxon>Cricetidae</taxon>
        <taxon>Cricetinae</taxon>
        <taxon>Cricetulus</taxon>
    </lineage>
</organism>
<dbReference type="PANTHER" id="PTHR15715:SF21">
    <property type="entry name" value="TRAF3-INTERACTING JNK-ACTIVATING MODULATOR"/>
    <property type="match status" value="1"/>
</dbReference>
<evidence type="ECO:0000256" key="1">
    <source>
        <dbReference type="SAM" id="Coils"/>
    </source>
</evidence>
<protein>
    <recommendedName>
        <fullName evidence="4">TRAF3-interacting JNK-activating modulator</fullName>
    </recommendedName>
</protein>
<dbReference type="Ensembl" id="ENSCGRT00001005077.1">
    <property type="protein sequence ID" value="ENSCGRP00001003511.1"/>
    <property type="gene ID" value="ENSCGRG00001004266.1"/>
</dbReference>
<dbReference type="InterPro" id="IPR051176">
    <property type="entry name" value="Cent_Immune-Sig_Mod"/>
</dbReference>